<proteinExistence type="predicted"/>
<name>A0A2J8K342_PANTR</name>
<evidence type="ECO:0000313" key="3">
    <source>
        <dbReference type="Proteomes" id="UP000236370"/>
    </source>
</evidence>
<dbReference type="Proteomes" id="UP000236370">
    <property type="component" value="Unassembled WGS sequence"/>
</dbReference>
<gene>
    <name evidence="2" type="ORF">CK820_G0042084</name>
</gene>
<keyword evidence="1" id="KW-1015">Disulfide bond</keyword>
<dbReference type="InterPro" id="IPR035914">
    <property type="entry name" value="Sperma_CUB_dom_sf"/>
</dbReference>
<evidence type="ECO:0000256" key="1">
    <source>
        <dbReference type="ARBA" id="ARBA00023157"/>
    </source>
</evidence>
<accession>A0A2J8K342</accession>
<dbReference type="AlphaFoldDB" id="A0A2J8K342"/>
<reference evidence="2 3" key="1">
    <citation type="submission" date="2017-12" db="EMBL/GenBank/DDBJ databases">
        <title>High-resolution comparative analysis of great ape genomes.</title>
        <authorList>
            <person name="Pollen A."/>
            <person name="Hastie A."/>
            <person name="Hormozdiari F."/>
            <person name="Dougherty M."/>
            <person name="Liu R."/>
            <person name="Chaisson M."/>
            <person name="Hoppe E."/>
            <person name="Hill C."/>
            <person name="Pang A."/>
            <person name="Hillier L."/>
            <person name="Baker C."/>
            <person name="Armstrong J."/>
            <person name="Shendure J."/>
            <person name="Paten B."/>
            <person name="Wilson R."/>
            <person name="Chao H."/>
            <person name="Schneider V."/>
            <person name="Ventura M."/>
            <person name="Kronenberg Z."/>
            <person name="Murali S."/>
            <person name="Gordon D."/>
            <person name="Cantsilieris S."/>
            <person name="Munson K."/>
            <person name="Nelson B."/>
            <person name="Raja A."/>
            <person name="Underwood J."/>
            <person name="Diekhans M."/>
            <person name="Fiddes I."/>
            <person name="Haussler D."/>
            <person name="Eichler E."/>
        </authorList>
    </citation>
    <scope>NUCLEOTIDE SEQUENCE [LARGE SCALE GENOMIC DNA]</scope>
    <source>
        <strain evidence="2">Yerkes chimp pedigree #C0471</strain>
    </source>
</reference>
<dbReference type="SUPFAM" id="SSF49854">
    <property type="entry name" value="Spermadhesin, CUB domain"/>
    <property type="match status" value="1"/>
</dbReference>
<comment type="caution">
    <text evidence="2">The sequence shown here is derived from an EMBL/GenBank/DDBJ whole genome shotgun (WGS) entry which is preliminary data.</text>
</comment>
<evidence type="ECO:0000313" key="2">
    <source>
        <dbReference type="EMBL" id="PNI29445.1"/>
    </source>
</evidence>
<organism evidence="2 3">
    <name type="scientific">Pan troglodytes</name>
    <name type="common">Chimpanzee</name>
    <dbReference type="NCBI Taxonomy" id="9598"/>
    <lineage>
        <taxon>Eukaryota</taxon>
        <taxon>Metazoa</taxon>
        <taxon>Chordata</taxon>
        <taxon>Craniata</taxon>
        <taxon>Vertebrata</taxon>
        <taxon>Euteleostomi</taxon>
        <taxon>Mammalia</taxon>
        <taxon>Eutheria</taxon>
        <taxon>Euarchontoglires</taxon>
        <taxon>Primates</taxon>
        <taxon>Haplorrhini</taxon>
        <taxon>Catarrhini</taxon>
        <taxon>Hominidae</taxon>
        <taxon>Pan</taxon>
    </lineage>
</organism>
<protein>
    <submittedName>
        <fullName evidence="2">OVCH1 isoform 3</fullName>
    </submittedName>
</protein>
<feature type="non-terminal residue" evidence="2">
    <location>
        <position position="1"/>
    </location>
</feature>
<dbReference type="Gene3D" id="2.60.120.290">
    <property type="entry name" value="Spermadhesin, CUB domain"/>
    <property type="match status" value="1"/>
</dbReference>
<sequence length="80" mass="9132">REHLVPCEDVLLTKPEGIMQIPRNSHRTTMGCQWRLVAPLNHIIQLNIINFPMKPTTFVCHGHLRVYEGFGPGKKLIGEC</sequence>
<dbReference type="EMBL" id="NBAG03000397">
    <property type="protein sequence ID" value="PNI29445.1"/>
    <property type="molecule type" value="Genomic_DNA"/>
</dbReference>